<dbReference type="PANTHER" id="PTHR18964:SF149">
    <property type="entry name" value="BIFUNCTIONAL UDP-N-ACETYLGLUCOSAMINE 2-EPIMERASE_N-ACETYLMANNOSAMINE KINASE"/>
    <property type="match status" value="1"/>
</dbReference>
<protein>
    <submittedName>
        <fullName evidence="2">Putative NBD/HSP70 family sugar kinase</fullName>
    </submittedName>
</protein>
<name>A0A7W6DVH0_9RHOB</name>
<dbReference type="Gene3D" id="1.10.10.10">
    <property type="entry name" value="Winged helix-like DNA-binding domain superfamily/Winged helix DNA-binding domain"/>
    <property type="match status" value="1"/>
</dbReference>
<comment type="similarity">
    <text evidence="1">Belongs to the ROK (NagC/XylR) family.</text>
</comment>
<dbReference type="SUPFAM" id="SSF53067">
    <property type="entry name" value="Actin-like ATPase domain"/>
    <property type="match status" value="1"/>
</dbReference>
<dbReference type="InterPro" id="IPR036388">
    <property type="entry name" value="WH-like_DNA-bd_sf"/>
</dbReference>
<accession>A0A7W6DVH0</accession>
<evidence type="ECO:0000313" key="2">
    <source>
        <dbReference type="EMBL" id="MBB3987360.1"/>
    </source>
</evidence>
<proteinExistence type="inferred from homology"/>
<reference evidence="2 3" key="1">
    <citation type="submission" date="2020-08" db="EMBL/GenBank/DDBJ databases">
        <title>Genomic Encyclopedia of Type Strains, Phase IV (KMG-IV): sequencing the most valuable type-strain genomes for metagenomic binning, comparative biology and taxonomic classification.</title>
        <authorList>
            <person name="Goeker M."/>
        </authorList>
    </citation>
    <scope>NUCLEOTIDE SEQUENCE [LARGE SCALE GENOMIC DNA]</scope>
    <source>
        <strain evidence="2 3">DSM 102235</strain>
    </source>
</reference>
<comment type="caution">
    <text evidence="2">The sequence shown here is derived from an EMBL/GenBank/DDBJ whole genome shotgun (WGS) entry which is preliminary data.</text>
</comment>
<dbReference type="SUPFAM" id="SSF46785">
    <property type="entry name" value="Winged helix' DNA-binding domain"/>
    <property type="match status" value="1"/>
</dbReference>
<evidence type="ECO:0000256" key="1">
    <source>
        <dbReference type="ARBA" id="ARBA00006479"/>
    </source>
</evidence>
<dbReference type="EMBL" id="JACIEJ010000010">
    <property type="protein sequence ID" value="MBB3987360.1"/>
    <property type="molecule type" value="Genomic_DNA"/>
</dbReference>
<dbReference type="Gene3D" id="3.30.420.40">
    <property type="match status" value="2"/>
</dbReference>
<keyword evidence="2" id="KW-0808">Transferase</keyword>
<evidence type="ECO:0000313" key="3">
    <source>
        <dbReference type="Proteomes" id="UP000541426"/>
    </source>
</evidence>
<sequence length="406" mass="43501">MSMPLAVRQMNEARVLARLLNVGPMSRADLARELDVTRSTAGSIVASLIEAGKVEEFDPKAVPGLNPGENHPIRTGRPAIQLRLIPDHALFLGAYIGARELRLCVVDFTGTVRHSFVERLPKVYPSPEDIAQRLADMVTTFVSTLPMPATVRGINVAVPGIVDFGGDILRAPSMNWRRTSFREMLQQRLTGICVHRLVNDANAFAMAEIQRLDAERSQEAVFLLLEDGVGGCVQSGGQLLEGTNGLAGEIGHMPVGDGGHCSHTGIAGAFENYVSRPAVLAHFSNLGGIGTTLGDYLDRLDAGDPLAQTVLDVWANDLSRGLAILTVLLNPERIVIGGRVAQLAKRAELQIATCLQQRLMAETPPPALLVPEAGEAGPEIGAALMLHRAHFEDFGPLGEFQSLSIG</sequence>
<dbReference type="PANTHER" id="PTHR18964">
    <property type="entry name" value="ROK (REPRESSOR, ORF, KINASE) FAMILY"/>
    <property type="match status" value="1"/>
</dbReference>
<dbReference type="InterPro" id="IPR036390">
    <property type="entry name" value="WH_DNA-bd_sf"/>
</dbReference>
<dbReference type="InterPro" id="IPR043129">
    <property type="entry name" value="ATPase_NBD"/>
</dbReference>
<dbReference type="AlphaFoldDB" id="A0A7W6DVH0"/>
<gene>
    <name evidence="2" type="ORF">GGQ68_003707</name>
</gene>
<organism evidence="2 3">
    <name type="scientific">Sagittula marina</name>
    <dbReference type="NCBI Taxonomy" id="943940"/>
    <lineage>
        <taxon>Bacteria</taxon>
        <taxon>Pseudomonadati</taxon>
        <taxon>Pseudomonadota</taxon>
        <taxon>Alphaproteobacteria</taxon>
        <taxon>Rhodobacterales</taxon>
        <taxon>Roseobacteraceae</taxon>
        <taxon>Sagittula</taxon>
    </lineage>
</organism>
<dbReference type="Proteomes" id="UP000541426">
    <property type="component" value="Unassembled WGS sequence"/>
</dbReference>
<dbReference type="GO" id="GO:0016301">
    <property type="term" value="F:kinase activity"/>
    <property type="evidence" value="ECO:0007669"/>
    <property type="project" value="UniProtKB-KW"/>
</dbReference>
<keyword evidence="3" id="KW-1185">Reference proteome</keyword>
<keyword evidence="2" id="KW-0418">Kinase</keyword>
<dbReference type="Pfam" id="PF00480">
    <property type="entry name" value="ROK"/>
    <property type="match status" value="1"/>
</dbReference>
<dbReference type="InterPro" id="IPR000600">
    <property type="entry name" value="ROK"/>
</dbReference>
<dbReference type="RefSeq" id="WP_183968433.1">
    <property type="nucleotide sequence ID" value="NZ_BAABBZ010000011.1"/>
</dbReference>